<evidence type="ECO:0000313" key="2">
    <source>
        <dbReference type="Proteomes" id="UP000636888"/>
    </source>
</evidence>
<organism evidence="1 2">
    <name type="scientific">Geomesophilobacter sediminis</name>
    <dbReference type="NCBI Taxonomy" id="2798584"/>
    <lineage>
        <taxon>Bacteria</taxon>
        <taxon>Pseudomonadati</taxon>
        <taxon>Thermodesulfobacteriota</taxon>
        <taxon>Desulfuromonadia</taxon>
        <taxon>Geobacterales</taxon>
        <taxon>Geobacteraceae</taxon>
        <taxon>Geomesophilobacter</taxon>
    </lineage>
</organism>
<name>A0A8J7IMR4_9BACT</name>
<reference evidence="1" key="1">
    <citation type="submission" date="2020-12" db="EMBL/GenBank/DDBJ databases">
        <title>Geomonas sp. Red875, isolated from river sediment.</title>
        <authorList>
            <person name="Xu Z."/>
            <person name="Zhang Z."/>
            <person name="Masuda Y."/>
            <person name="Itoh H."/>
            <person name="Senoo K."/>
        </authorList>
    </citation>
    <scope>NUCLEOTIDE SEQUENCE</scope>
    <source>
        <strain evidence="1">Red875</strain>
    </source>
</reference>
<dbReference type="AlphaFoldDB" id="A0A8J7IMR4"/>
<proteinExistence type="predicted"/>
<gene>
    <name evidence="1" type="ORF">JFN93_05505</name>
</gene>
<dbReference type="InterPro" id="IPR036895">
    <property type="entry name" value="Uracil-DNA_glycosylase-like_sf"/>
</dbReference>
<accession>A0A8J7IMR4</accession>
<dbReference type="RefSeq" id="WP_199383003.1">
    <property type="nucleotide sequence ID" value="NZ_JAEMHM010000004.1"/>
</dbReference>
<evidence type="ECO:0000313" key="1">
    <source>
        <dbReference type="EMBL" id="MBJ6724158.1"/>
    </source>
</evidence>
<dbReference type="Gene3D" id="3.40.470.10">
    <property type="entry name" value="Uracil-DNA glycosylase-like domain"/>
    <property type="match status" value="1"/>
</dbReference>
<dbReference type="Proteomes" id="UP000636888">
    <property type="component" value="Unassembled WGS sequence"/>
</dbReference>
<protein>
    <submittedName>
        <fullName evidence="1">Uracil-DNA glycosylase family protein</fullName>
    </submittedName>
</protein>
<comment type="caution">
    <text evidence="1">The sequence shown here is derived from an EMBL/GenBank/DDBJ whole genome shotgun (WGS) entry which is preliminary data.</text>
</comment>
<keyword evidence="2" id="KW-1185">Reference proteome</keyword>
<sequence length="232" mass="26276">MKRFYELPDSERLARIHKRCWSIADAVDIGPVNTNIFADVPNIQMVIICESPSYAEVESGFPTVCSTGSRIFNNLINANIIDPKPLSLPNNYCFLTHYKLFASNGIYITNLVRFQADFAVKSNGAEKNARVKQAWNINKGFLFEELTLIRERFGETPVLLACGSAFESENIEVIQQLVAMGLPWFVTSHPSRCKNAFCDNYNPKKWSDPNVKKTSLAQKITKRFTNCGQQRP</sequence>
<dbReference type="EMBL" id="JAEMHM010000004">
    <property type="protein sequence ID" value="MBJ6724158.1"/>
    <property type="molecule type" value="Genomic_DNA"/>
</dbReference>